<dbReference type="InterPro" id="IPR009091">
    <property type="entry name" value="RCC1/BLIP-II"/>
</dbReference>
<dbReference type="SUPFAM" id="SSF50985">
    <property type="entry name" value="RCC1/BLIP-II"/>
    <property type="match status" value="1"/>
</dbReference>
<dbReference type="KEGG" id="mvs:MVIS_1394"/>
<dbReference type="InterPro" id="IPR036912">
    <property type="entry name" value="HasA_haem-bd_sf"/>
</dbReference>
<dbReference type="PANTHER" id="PTHR45982:SF1">
    <property type="entry name" value="REGULATOR OF CHROMOSOME CONDENSATION"/>
    <property type="match status" value="1"/>
</dbReference>
<evidence type="ECO:0000256" key="3">
    <source>
        <dbReference type="ARBA" id="ARBA00022729"/>
    </source>
</evidence>
<evidence type="ECO:0000256" key="4">
    <source>
        <dbReference type="ARBA" id="ARBA00022837"/>
    </source>
</evidence>
<dbReference type="STRING" id="80854.MVIS_1394"/>
<dbReference type="Gene3D" id="2.130.10.30">
    <property type="entry name" value="Regulator of chromosome condensation 1/beta-lactamase-inhibitor protein II"/>
    <property type="match status" value="3"/>
</dbReference>
<protein>
    <submittedName>
        <fullName evidence="5">RCC1 repeat domain protein</fullName>
    </submittedName>
</protein>
<dbReference type="Pfam" id="PF06438">
    <property type="entry name" value="HasA"/>
    <property type="match status" value="1"/>
</dbReference>
<gene>
    <name evidence="5" type="ORF">NVI5450_0929</name>
</gene>
<name>A0A090IBE0_9GAMM</name>
<organism evidence="5 6">
    <name type="scientific">Moritella viscosa</name>
    <dbReference type="NCBI Taxonomy" id="80854"/>
    <lineage>
        <taxon>Bacteria</taxon>
        <taxon>Pseudomonadati</taxon>
        <taxon>Pseudomonadota</taxon>
        <taxon>Gammaproteobacteria</taxon>
        <taxon>Alteromonadales</taxon>
        <taxon>Moritellaceae</taxon>
        <taxon>Moritella</taxon>
    </lineage>
</organism>
<accession>A0A090IBE0</accession>
<keyword evidence="3" id="KW-0732">Signal</keyword>
<dbReference type="AlphaFoldDB" id="A0A090IBE0"/>
<dbReference type="InterPro" id="IPR010495">
    <property type="entry name" value="HasA_haem-bd"/>
</dbReference>
<keyword evidence="4" id="KW-0106">Calcium</keyword>
<dbReference type="InterPro" id="IPR051553">
    <property type="entry name" value="Ran_GTPase-activating"/>
</dbReference>
<dbReference type="HOGENOM" id="CLU_342205_0_0_6"/>
<evidence type="ECO:0000256" key="1">
    <source>
        <dbReference type="ARBA" id="ARBA00004613"/>
    </source>
</evidence>
<evidence type="ECO:0000256" key="2">
    <source>
        <dbReference type="ARBA" id="ARBA00022525"/>
    </source>
</evidence>
<dbReference type="Pfam" id="PF18884">
    <property type="entry name" value="TSP3_bac"/>
    <property type="match status" value="2"/>
</dbReference>
<dbReference type="OrthoDB" id="6461088at2"/>
<dbReference type="EMBL" id="FPLD01000034">
    <property type="protein sequence ID" value="SGY88941.1"/>
    <property type="molecule type" value="Genomic_DNA"/>
</dbReference>
<keyword evidence="2" id="KW-0964">Secreted</keyword>
<reference evidence="5 6" key="1">
    <citation type="submission" date="2016-11" db="EMBL/GenBank/DDBJ databases">
        <authorList>
            <person name="Jaros S."/>
            <person name="Januszkiewicz K."/>
            <person name="Wedrychowicz H."/>
        </authorList>
    </citation>
    <scope>NUCLEOTIDE SEQUENCE [LARGE SCALE GENOMIC DNA]</scope>
    <source>
        <strain evidence="5">NVI 5450</strain>
    </source>
</reference>
<dbReference type="SUPFAM" id="SSF54621">
    <property type="entry name" value="Heme-binding protein A (HasA)"/>
    <property type="match status" value="1"/>
</dbReference>
<proteinExistence type="predicted"/>
<dbReference type="InterPro" id="IPR059100">
    <property type="entry name" value="TSP3_bac"/>
</dbReference>
<evidence type="ECO:0000313" key="6">
    <source>
        <dbReference type="Proteomes" id="UP000183794"/>
    </source>
</evidence>
<dbReference type="PANTHER" id="PTHR45982">
    <property type="entry name" value="REGULATOR OF CHROMOSOME CONDENSATION"/>
    <property type="match status" value="1"/>
</dbReference>
<sequence length="828" mass="87542">MQTTVVLALAGTILLTGCNSSDNSSSLSNKSVTPVVSVKLSKKEEALKRILDQAGKHTAVSLSSTDWIIAAIKNYDPNNKAKYEKALAADQSKTIISRQLLEALVAKLNIIPAIGAVFSTSSAFAALRSDGTVVTWGNKTEGGDISNLTTPLVDVVSIFSNETAFVALKSDGTIITWGNPLCGGDSSKIKKDLTDIVSIYATDTAFSALKSDGTVITWGQSSDGGDSSSIVKELKNVVSIFSTESAFTALKTDGSVVSWGNKDAGNNLTKKLTDVAYIFSTNKAFSALKSDGSVKTWGDGKFGGDSSALMGYFSSYLEYIVSISSTNSAFTALTKDGTIFTWGNKAEGGNGSTIKAPLTGINSIYSTNSAFSALKPNGDVVTWGNKAEGGDSSTVSGNLHNVISIYSTNTAFAALKSNGDVVTWGYNINSSNSTLKNKLIDVISIYSNNAAFAALKSDGTVVTWGNKTEGGDSSKLNNTLTDVISIFSTNTAFAALKSDGTVVTWGDQHNGGDSNSVKNELNTQASYLTNNDMDNDGLSDKEEMDVCINALGSGGYQLNGGLPPCTLAGLSDSDGDGLKDGIEKQQHLDPLTQSTNAKKAIETLQQFDSSQSYLDALVKDSGDIPLYWHIPKTVTTSKKSLKLTFSDAFIKTDFNKDGIENNTLKDYFTSFDGSITFSKLNMGGSFNGTGSYEGSQFGLTSTSGPNAFVASAKNGYKLQFTFFSSPSFTLYGELDSLDLGVKLNKSNGDVWTTDSSMLIIDNLSSFINNGTNKIGRIIDRSTGKNDVHNIVYGLMLGETAELAKTLTKAGVNLDAEITRAGTMVYNVK</sequence>
<dbReference type="PATRIC" id="fig|80854.5.peg.1477"/>
<dbReference type="RefSeq" id="WP_045109724.1">
    <property type="nucleotide sequence ID" value="NZ_CAWRBC010000113.1"/>
</dbReference>
<evidence type="ECO:0000313" key="5">
    <source>
        <dbReference type="EMBL" id="SGY88941.1"/>
    </source>
</evidence>
<dbReference type="Proteomes" id="UP000183794">
    <property type="component" value="Unassembled WGS sequence"/>
</dbReference>
<dbReference type="Gene3D" id="3.30.1500.10">
    <property type="entry name" value="Haem-binding HasA"/>
    <property type="match status" value="1"/>
</dbReference>
<comment type="subcellular location">
    <subcellularLocation>
        <location evidence="1">Secreted</location>
    </subcellularLocation>
</comment>